<protein>
    <submittedName>
        <fullName evidence="1">Uncharacterized protein</fullName>
    </submittedName>
</protein>
<name>A0ABN1LCL7_9GAMM</name>
<dbReference type="Proteomes" id="UP001500021">
    <property type="component" value="Unassembled WGS sequence"/>
</dbReference>
<dbReference type="RefSeq" id="WP_215980955.1">
    <property type="nucleotide sequence ID" value="NZ_BAAAFA010000020.1"/>
</dbReference>
<comment type="caution">
    <text evidence="1">The sequence shown here is derived from an EMBL/GenBank/DDBJ whole genome shotgun (WGS) entry which is preliminary data.</text>
</comment>
<sequence length="69" mass="7802">MNDVQPSVVTSVNSHLNRIVSRSGHELCIDDLGTEPKVILKTLAGEHYIEFNAHKKQSIFRGIRLLDIF</sequence>
<gene>
    <name evidence="1" type="ORF">GCM10009111_34940</name>
</gene>
<organism evidence="1 2">
    <name type="scientific">Colwellia asteriadis</name>
    <dbReference type="NCBI Taxonomy" id="517723"/>
    <lineage>
        <taxon>Bacteria</taxon>
        <taxon>Pseudomonadati</taxon>
        <taxon>Pseudomonadota</taxon>
        <taxon>Gammaproteobacteria</taxon>
        <taxon>Alteromonadales</taxon>
        <taxon>Colwelliaceae</taxon>
        <taxon>Colwellia</taxon>
    </lineage>
</organism>
<reference evidence="1 2" key="1">
    <citation type="journal article" date="2019" name="Int. J. Syst. Evol. Microbiol.">
        <title>The Global Catalogue of Microorganisms (GCM) 10K type strain sequencing project: providing services to taxonomists for standard genome sequencing and annotation.</title>
        <authorList>
            <consortium name="The Broad Institute Genomics Platform"/>
            <consortium name="The Broad Institute Genome Sequencing Center for Infectious Disease"/>
            <person name="Wu L."/>
            <person name="Ma J."/>
        </authorList>
    </citation>
    <scope>NUCLEOTIDE SEQUENCE [LARGE SCALE GENOMIC DNA]</scope>
    <source>
        <strain evidence="1 2">JCM 15608</strain>
    </source>
</reference>
<accession>A0ABN1LCL7</accession>
<keyword evidence="2" id="KW-1185">Reference proteome</keyword>
<evidence type="ECO:0000313" key="2">
    <source>
        <dbReference type="Proteomes" id="UP001500021"/>
    </source>
</evidence>
<proteinExistence type="predicted"/>
<evidence type="ECO:0000313" key="1">
    <source>
        <dbReference type="EMBL" id="GAA0824277.1"/>
    </source>
</evidence>
<dbReference type="EMBL" id="BAAAFA010000020">
    <property type="protein sequence ID" value="GAA0824277.1"/>
    <property type="molecule type" value="Genomic_DNA"/>
</dbReference>